<dbReference type="Pfam" id="PF16260">
    <property type="entry name" value="DUF4914"/>
    <property type="match status" value="1"/>
</dbReference>
<dbReference type="SUPFAM" id="SSF53795">
    <property type="entry name" value="PEP carboxykinase-like"/>
    <property type="match status" value="1"/>
</dbReference>
<dbReference type="KEGG" id="ttf:THTE_3148"/>
<evidence type="ECO:0000313" key="1">
    <source>
        <dbReference type="EMBL" id="ASV75750.1"/>
    </source>
</evidence>
<dbReference type="AlphaFoldDB" id="A0A286RIG2"/>
<organism evidence="1 2">
    <name type="scientific">Thermogutta terrifontis</name>
    <dbReference type="NCBI Taxonomy" id="1331910"/>
    <lineage>
        <taxon>Bacteria</taxon>
        <taxon>Pseudomonadati</taxon>
        <taxon>Planctomycetota</taxon>
        <taxon>Planctomycetia</taxon>
        <taxon>Pirellulales</taxon>
        <taxon>Thermoguttaceae</taxon>
        <taxon>Thermogutta</taxon>
    </lineage>
</organism>
<protein>
    <recommendedName>
        <fullName evidence="3">DUF4914 domain-containing protein</fullName>
    </recommendedName>
</protein>
<reference evidence="1 2" key="1">
    <citation type="journal article" name="Front. Microbiol.">
        <title>Sugar Metabolism of the First Thermophilic Planctomycete Thermogutta terrifontis: Comparative Genomic and Transcriptomic Approaches.</title>
        <authorList>
            <person name="Elcheninov A.G."/>
            <person name="Menzel P."/>
            <person name="Gudbergsdottir S.R."/>
            <person name="Slesarev A.I."/>
            <person name="Kadnikov V.V."/>
            <person name="Krogh A."/>
            <person name="Bonch-Osmolovskaya E.A."/>
            <person name="Peng X."/>
            <person name="Kublanov I.V."/>
        </authorList>
    </citation>
    <scope>NUCLEOTIDE SEQUENCE [LARGE SCALE GENOMIC DNA]</scope>
    <source>
        <strain evidence="1 2">R1</strain>
    </source>
</reference>
<name>A0A286RIG2_9BACT</name>
<accession>A0A286RIG2</accession>
<evidence type="ECO:0000313" key="2">
    <source>
        <dbReference type="Proteomes" id="UP000215086"/>
    </source>
</evidence>
<sequence length="635" mass="71397">MAVDLNSAVGSRIVGPESLLRVLQSARRVIIPEKPQELFDLAVGGPDRDYFEVVYDIPGKGPFKEATVVRCRNGIAVNYTEPYMRRRDPDCMVVADDRPSDKPRFHERFSVPFEQVRQEILDWLAEQELIILPFYAGGRRWGFQAALVAPLNASFFAGALALLQEMIPAVELPEEFSPEAVVFVAPPFRHTLCDGKQVVIHHRGPPVYEVFSLNLYPGPSAKKGVYGVLLSLGEEQGWVTLHGSTVQVMTPYDNIMTIMHEGASGGGKSEMLEYPHREPDGRLLLGRNIITGQKRYISLVQGCTLFPVTDDMALCHPGFQNSKGRKLVVSDAETAWFVRVDHIKEYGTDPYLERICTMAKEPIIFLNIHAVPRATCLIWEHIEDAPGKPCPNPRVILPRRLVPNVINEPVSVDVRSFGVRTPPCTRENPTYGILGMMHVLPPALAWLWRLVAPRGHSNPSIVDSDSLQSEGVGSYWPFATGCKVDQANLLLRQILETPDTRFVLVPNQHIGCWEVGFMPEWLMREYLARRGGARFRPEQLKPARCPLLGYALSFMQIEGTQIPSWFLEVDSQPEVGPETYDKGAEILYRFFHKHLEELVSMPGLDPLGRRIIRACLERAPLSSFESLIPFNPYVS</sequence>
<dbReference type="EMBL" id="CP018477">
    <property type="protein sequence ID" value="ASV75750.1"/>
    <property type="molecule type" value="Genomic_DNA"/>
</dbReference>
<dbReference type="OrthoDB" id="9763944at2"/>
<proteinExistence type="predicted"/>
<gene>
    <name evidence="1" type="ORF">THTE_3148</name>
</gene>
<evidence type="ECO:0008006" key="3">
    <source>
        <dbReference type="Google" id="ProtNLM"/>
    </source>
</evidence>
<dbReference type="Proteomes" id="UP000215086">
    <property type="component" value="Chromosome"/>
</dbReference>
<keyword evidence="2" id="KW-1185">Reference proteome</keyword>
<dbReference type="RefSeq" id="WP_095415718.1">
    <property type="nucleotide sequence ID" value="NZ_CP018477.1"/>
</dbReference>
<dbReference type="InterPro" id="IPR032583">
    <property type="entry name" value="DUF4914"/>
</dbReference>